<evidence type="ECO:0000313" key="7">
    <source>
        <dbReference type="EMBL" id="GAD55653.1"/>
    </source>
</evidence>
<evidence type="ECO:0000259" key="6">
    <source>
        <dbReference type="PROSITE" id="PS50893"/>
    </source>
</evidence>
<dbReference type="PANTHER" id="PTHR24220:SF659">
    <property type="entry name" value="TRANSPORTER, PUTATIVE-RELATED"/>
    <property type="match status" value="1"/>
</dbReference>
<dbReference type="PROSITE" id="PS00211">
    <property type="entry name" value="ABC_TRANSPORTER_1"/>
    <property type="match status" value="1"/>
</dbReference>
<dbReference type="GO" id="GO:0022857">
    <property type="term" value="F:transmembrane transporter activity"/>
    <property type="evidence" value="ECO:0007669"/>
    <property type="project" value="TreeGrafter"/>
</dbReference>
<dbReference type="CDD" id="cd03255">
    <property type="entry name" value="ABC_MJ0796_LolCDE_FtsE"/>
    <property type="match status" value="1"/>
</dbReference>
<keyword evidence="4 7" id="KW-0067">ATP-binding</keyword>
<dbReference type="SMART" id="SM00382">
    <property type="entry name" value="AAA"/>
    <property type="match status" value="1"/>
</dbReference>
<dbReference type="eggNOG" id="COG4181">
    <property type="taxonomic scope" value="Bacteria"/>
</dbReference>
<evidence type="ECO:0000256" key="4">
    <source>
        <dbReference type="ARBA" id="ARBA00022840"/>
    </source>
</evidence>
<evidence type="ECO:0000256" key="2">
    <source>
        <dbReference type="ARBA" id="ARBA00022519"/>
    </source>
</evidence>
<gene>
    <name evidence="7" type="ORF">MBELCI_1705</name>
</gene>
<dbReference type="FunFam" id="3.40.50.300:FF:000032">
    <property type="entry name" value="Export ABC transporter ATP-binding protein"/>
    <property type="match status" value="1"/>
</dbReference>
<evidence type="ECO:0000313" key="8">
    <source>
        <dbReference type="Proteomes" id="UP000016566"/>
    </source>
</evidence>
<feature type="domain" description="ABC transporter" evidence="6">
    <location>
        <begin position="6"/>
        <end position="223"/>
    </location>
</feature>
<keyword evidence="1" id="KW-0813">Transport</keyword>
<dbReference type="InterPro" id="IPR015854">
    <property type="entry name" value="ABC_transpr_LolD-like"/>
</dbReference>
<sequence length="223" mass="23330">MTDPVLSLTDAELTLSGNAGPVEILHGITLDVTSGETLGLVGPSGSGKSSLLMLMGGLERATGGTVAALGHDLTALDEDALARFRRDNMGVVFQSFHLIPTMTALENVAIPLELAGARDAHERAEAQLVAVGLGHRAGHYPGQLSGGEQQRVALARATAPHPKILLADEPTGNLDAANGAQIMDLLFDLRDRHGATLVMVTHAPELAERCDRVVRLTDGRISA</sequence>
<dbReference type="InterPro" id="IPR017871">
    <property type="entry name" value="ABC_transporter-like_CS"/>
</dbReference>
<dbReference type="STRING" id="1337093.MBELCI_1705"/>
<dbReference type="OrthoDB" id="9802264at2"/>
<proteinExistence type="inferred from homology"/>
<dbReference type="AlphaFoldDB" id="U3ALM5"/>
<dbReference type="InterPro" id="IPR003593">
    <property type="entry name" value="AAA+_ATPase"/>
</dbReference>
<evidence type="ECO:0000256" key="5">
    <source>
        <dbReference type="ARBA" id="ARBA00038388"/>
    </source>
</evidence>
<dbReference type="Pfam" id="PF00005">
    <property type="entry name" value="ABC_tran"/>
    <property type="match status" value="1"/>
</dbReference>
<keyword evidence="2" id="KW-1003">Cell membrane</keyword>
<comment type="similarity">
    <text evidence="5">Belongs to the ABC transporter superfamily. Macrolide exporter (TC 3.A.1.122) family.</text>
</comment>
<dbReference type="GO" id="GO:0098796">
    <property type="term" value="C:membrane protein complex"/>
    <property type="evidence" value="ECO:0007669"/>
    <property type="project" value="UniProtKB-ARBA"/>
</dbReference>
<dbReference type="PROSITE" id="PS50893">
    <property type="entry name" value="ABC_TRANSPORTER_2"/>
    <property type="match status" value="1"/>
</dbReference>
<dbReference type="Gene3D" id="3.40.50.300">
    <property type="entry name" value="P-loop containing nucleotide triphosphate hydrolases"/>
    <property type="match status" value="1"/>
</dbReference>
<organism evidence="7 8">
    <name type="scientific">Limimaricola cinnabarinus LL-001</name>
    <dbReference type="NCBI Taxonomy" id="1337093"/>
    <lineage>
        <taxon>Bacteria</taxon>
        <taxon>Pseudomonadati</taxon>
        <taxon>Pseudomonadota</taxon>
        <taxon>Alphaproteobacteria</taxon>
        <taxon>Rhodobacterales</taxon>
        <taxon>Paracoccaceae</taxon>
        <taxon>Limimaricola</taxon>
    </lineage>
</organism>
<dbReference type="InterPro" id="IPR003439">
    <property type="entry name" value="ABC_transporter-like_ATP-bd"/>
</dbReference>
<dbReference type="InterPro" id="IPR027417">
    <property type="entry name" value="P-loop_NTPase"/>
</dbReference>
<dbReference type="Proteomes" id="UP000016566">
    <property type="component" value="Unassembled WGS sequence"/>
</dbReference>
<dbReference type="GO" id="GO:0005524">
    <property type="term" value="F:ATP binding"/>
    <property type="evidence" value="ECO:0007669"/>
    <property type="project" value="UniProtKB-KW"/>
</dbReference>
<dbReference type="RefSeq" id="WP_021693757.1">
    <property type="nucleotide sequence ID" value="NZ_BATB01000018.1"/>
</dbReference>
<dbReference type="EMBL" id="BATB01000018">
    <property type="protein sequence ID" value="GAD55653.1"/>
    <property type="molecule type" value="Genomic_DNA"/>
</dbReference>
<dbReference type="GO" id="GO:0005886">
    <property type="term" value="C:plasma membrane"/>
    <property type="evidence" value="ECO:0007669"/>
    <property type="project" value="TreeGrafter"/>
</dbReference>
<keyword evidence="3" id="KW-0547">Nucleotide-binding</keyword>
<dbReference type="GO" id="GO:0016887">
    <property type="term" value="F:ATP hydrolysis activity"/>
    <property type="evidence" value="ECO:0007669"/>
    <property type="project" value="InterPro"/>
</dbReference>
<evidence type="ECO:0000256" key="3">
    <source>
        <dbReference type="ARBA" id="ARBA00022741"/>
    </source>
</evidence>
<accession>U3ALM5</accession>
<keyword evidence="2" id="KW-0472">Membrane</keyword>
<dbReference type="InterPro" id="IPR017911">
    <property type="entry name" value="MacB-like_ATP-bd"/>
</dbReference>
<dbReference type="SUPFAM" id="SSF52540">
    <property type="entry name" value="P-loop containing nucleoside triphosphate hydrolases"/>
    <property type="match status" value="1"/>
</dbReference>
<evidence type="ECO:0000256" key="1">
    <source>
        <dbReference type="ARBA" id="ARBA00022448"/>
    </source>
</evidence>
<keyword evidence="8" id="KW-1185">Reference proteome</keyword>
<dbReference type="PANTHER" id="PTHR24220">
    <property type="entry name" value="IMPORT ATP-BINDING PROTEIN"/>
    <property type="match status" value="1"/>
</dbReference>
<keyword evidence="2" id="KW-0997">Cell inner membrane</keyword>
<name>U3ALM5_9RHOB</name>
<protein>
    <submittedName>
        <fullName evidence="7">ABC transporter ATP-binding protein YvcR</fullName>
    </submittedName>
</protein>
<comment type="caution">
    <text evidence="7">The sequence shown here is derived from an EMBL/GenBank/DDBJ whole genome shotgun (WGS) entry which is preliminary data.</text>
</comment>
<reference evidence="7" key="1">
    <citation type="journal article" date="2013" name="Genome Announc.">
        <title>Draft Genome Sequence of Loktanella cinnabarina LL-001T, Isolated from Deep-Sea Floor Sediment.</title>
        <authorList>
            <person name="Nishi S."/>
            <person name="Tsubouchi T."/>
            <person name="Takaki Y."/>
            <person name="Koyanagi R."/>
            <person name="Satoh N."/>
            <person name="Maruyama T."/>
            <person name="Hatada Y."/>
        </authorList>
    </citation>
    <scope>NUCLEOTIDE SEQUENCE [LARGE SCALE GENOMIC DNA]</scope>
    <source>
        <strain evidence="7">LL-001</strain>
    </source>
</reference>